<dbReference type="InterPro" id="IPR007630">
    <property type="entry name" value="RNA_pol_sigma70_r4"/>
</dbReference>
<dbReference type="RefSeq" id="WP_186459672.1">
    <property type="nucleotide sequence ID" value="NZ_VIWX01000008.1"/>
</dbReference>
<evidence type="ECO:0000259" key="1">
    <source>
        <dbReference type="Pfam" id="PF04545"/>
    </source>
</evidence>
<comment type="caution">
    <text evidence="2">The sequence shown here is derived from an EMBL/GenBank/DDBJ whole genome shotgun (WGS) entry which is preliminary data.</text>
</comment>
<protein>
    <submittedName>
        <fullName evidence="2">Sigma-70-like protein</fullName>
    </submittedName>
</protein>
<dbReference type="GO" id="GO:0006352">
    <property type="term" value="P:DNA-templated transcription initiation"/>
    <property type="evidence" value="ECO:0007669"/>
    <property type="project" value="InterPro"/>
</dbReference>
<dbReference type="GO" id="GO:0003700">
    <property type="term" value="F:DNA-binding transcription factor activity"/>
    <property type="evidence" value="ECO:0007669"/>
    <property type="project" value="InterPro"/>
</dbReference>
<dbReference type="InterPro" id="IPR013324">
    <property type="entry name" value="RNA_pol_sigma_r3/r4-like"/>
</dbReference>
<dbReference type="AlphaFoldDB" id="A0A561TX19"/>
<evidence type="ECO:0000313" key="2">
    <source>
        <dbReference type="EMBL" id="TWF91649.1"/>
    </source>
</evidence>
<accession>A0A561TX19</accession>
<dbReference type="InterPro" id="IPR036388">
    <property type="entry name" value="WH-like_DNA-bd_sf"/>
</dbReference>
<name>A0A561TX19_9PSEU</name>
<dbReference type="Proteomes" id="UP000316184">
    <property type="component" value="Unassembled WGS sequence"/>
</dbReference>
<sequence length="572" mass="65318">MGIDHEIRESQIKEARIEGATLEEIGRIHGITRERVRQILKSSGNEVSSEEAKKKRYTSRSKALNESIAEFLDEYRDVIADLANDGALRSDVEERFQILAPNIPYEVVRQAVESSAELFDHRNTQEYRFPDSVVESAVWYTLGRSLKLDPIRQSAVRDINLEEAREVSNTLAEEGFSADRIAEILATVISTREHHRNNPDVALTSKCYTNCRDEILKEFGNESRKGAWPWPPTNQTVMKRLGGGYWADAMRRVGISPGDKGRQRGQIIFQVEDYYNSVSGFLKHASEDNLDTTFTGYKKWVIAEERAGRRRPSSDAVRKQFNSWTNAKRAVASSVKADLRSVKRTGSARFNPGGKDALNRSQVELTRFMRQVKTLPTTEASDACLKFISEFCQEFEVSRRNWLRAMIYADCPDSISRQLSARDEGIKLKLTNKQIHELRKPEPDLDTILSSNYLDGLLNQADPRNTDGWLRKSAQDELDAISVEDLKRFRILRYMRNAFVHKSPDARLERAISDLSDDDPGFELKQSATLRVVGDWLRSRNFSRFDKLCQSVPNIWRAMVVSEIRLSDELAG</sequence>
<feature type="domain" description="RNA polymerase sigma-70 region 4" evidence="1">
    <location>
        <begin position="15"/>
        <end position="41"/>
    </location>
</feature>
<dbReference type="Gene3D" id="1.10.10.10">
    <property type="entry name" value="Winged helix-like DNA-binding domain superfamily/Winged helix DNA-binding domain"/>
    <property type="match status" value="1"/>
</dbReference>
<dbReference type="EMBL" id="VIWX01000008">
    <property type="protein sequence ID" value="TWF91649.1"/>
    <property type="molecule type" value="Genomic_DNA"/>
</dbReference>
<evidence type="ECO:0000313" key="3">
    <source>
        <dbReference type="Proteomes" id="UP000316184"/>
    </source>
</evidence>
<keyword evidence="3" id="KW-1185">Reference proteome</keyword>
<dbReference type="Pfam" id="PF04545">
    <property type="entry name" value="Sigma70_r4"/>
    <property type="match status" value="1"/>
</dbReference>
<proteinExistence type="predicted"/>
<dbReference type="SUPFAM" id="SSF88659">
    <property type="entry name" value="Sigma3 and sigma4 domains of RNA polymerase sigma factors"/>
    <property type="match status" value="1"/>
</dbReference>
<organism evidence="2 3">
    <name type="scientific">Saccharopolyspora dendranthemae</name>
    <dbReference type="NCBI Taxonomy" id="1181886"/>
    <lineage>
        <taxon>Bacteria</taxon>
        <taxon>Bacillati</taxon>
        <taxon>Actinomycetota</taxon>
        <taxon>Actinomycetes</taxon>
        <taxon>Pseudonocardiales</taxon>
        <taxon>Pseudonocardiaceae</taxon>
        <taxon>Saccharopolyspora</taxon>
    </lineage>
</organism>
<gene>
    <name evidence="2" type="ORF">FHU35_1872</name>
</gene>
<reference evidence="2 3" key="1">
    <citation type="submission" date="2019-06" db="EMBL/GenBank/DDBJ databases">
        <title>Sequencing the genomes of 1000 actinobacteria strains.</title>
        <authorList>
            <person name="Klenk H.-P."/>
        </authorList>
    </citation>
    <scope>NUCLEOTIDE SEQUENCE [LARGE SCALE GENOMIC DNA]</scope>
    <source>
        <strain evidence="2 3">DSM 46699</strain>
    </source>
</reference>